<dbReference type="Proteomes" id="UP001161389">
    <property type="component" value="Unassembled WGS sequence"/>
</dbReference>
<evidence type="ECO:0000256" key="1">
    <source>
        <dbReference type="SAM" id="SignalP"/>
    </source>
</evidence>
<gene>
    <name evidence="2" type="ORF">GCM10007876_08740</name>
</gene>
<feature type="signal peptide" evidence="1">
    <location>
        <begin position="1"/>
        <end position="20"/>
    </location>
</feature>
<organism evidence="2 3">
    <name type="scientific">Litoribrevibacter albus</name>
    <dbReference type="NCBI Taxonomy" id="1473156"/>
    <lineage>
        <taxon>Bacteria</taxon>
        <taxon>Pseudomonadati</taxon>
        <taxon>Pseudomonadota</taxon>
        <taxon>Gammaproteobacteria</taxon>
        <taxon>Oceanospirillales</taxon>
        <taxon>Oceanospirillaceae</taxon>
        <taxon>Litoribrevibacter</taxon>
    </lineage>
</organism>
<keyword evidence="3" id="KW-1185">Reference proteome</keyword>
<name>A0AA37S796_9GAMM</name>
<sequence length="108" mass="12113">MKIKMLVVLAVASMSTVSLASEASTVVIKKPTVIHDQQNRSLDVVQVMRENLDGSFTILKIEPEKEVIAFFNRACKEEFGPDAKYMGLVDETRISAETIYSYSCIEQH</sequence>
<proteinExistence type="predicted"/>
<reference evidence="2" key="2">
    <citation type="submission" date="2023-01" db="EMBL/GenBank/DDBJ databases">
        <title>Draft genome sequence of Litoribrevibacter albus strain NBRC 110071.</title>
        <authorList>
            <person name="Sun Q."/>
            <person name="Mori K."/>
        </authorList>
    </citation>
    <scope>NUCLEOTIDE SEQUENCE</scope>
    <source>
        <strain evidence="2">NBRC 110071</strain>
    </source>
</reference>
<protein>
    <submittedName>
        <fullName evidence="2">Uncharacterized protein</fullName>
    </submittedName>
</protein>
<evidence type="ECO:0000313" key="3">
    <source>
        <dbReference type="Proteomes" id="UP001161389"/>
    </source>
</evidence>
<dbReference type="AlphaFoldDB" id="A0AA37S796"/>
<reference evidence="2" key="1">
    <citation type="journal article" date="2014" name="Int. J. Syst. Evol. Microbiol.">
        <title>Complete genome sequence of Corynebacterium casei LMG S-19264T (=DSM 44701T), isolated from a smear-ripened cheese.</title>
        <authorList>
            <consortium name="US DOE Joint Genome Institute (JGI-PGF)"/>
            <person name="Walter F."/>
            <person name="Albersmeier A."/>
            <person name="Kalinowski J."/>
            <person name="Ruckert C."/>
        </authorList>
    </citation>
    <scope>NUCLEOTIDE SEQUENCE</scope>
    <source>
        <strain evidence="2">NBRC 110071</strain>
    </source>
</reference>
<dbReference type="EMBL" id="BSNM01000003">
    <property type="protein sequence ID" value="GLQ30396.1"/>
    <property type="molecule type" value="Genomic_DNA"/>
</dbReference>
<keyword evidence="1" id="KW-0732">Signal</keyword>
<dbReference type="RefSeq" id="WP_284379224.1">
    <property type="nucleotide sequence ID" value="NZ_BSNM01000003.1"/>
</dbReference>
<comment type="caution">
    <text evidence="2">The sequence shown here is derived from an EMBL/GenBank/DDBJ whole genome shotgun (WGS) entry which is preliminary data.</text>
</comment>
<feature type="chain" id="PRO_5041424792" evidence="1">
    <location>
        <begin position="21"/>
        <end position="108"/>
    </location>
</feature>
<accession>A0AA37S796</accession>
<evidence type="ECO:0000313" key="2">
    <source>
        <dbReference type="EMBL" id="GLQ30396.1"/>
    </source>
</evidence>